<feature type="transmembrane region" description="Helical" evidence="2">
    <location>
        <begin position="48"/>
        <end position="67"/>
    </location>
</feature>
<evidence type="ECO:0000313" key="3">
    <source>
        <dbReference type="EMBL" id="RYR69535.1"/>
    </source>
</evidence>
<name>A0A445E284_ARAHY</name>
<dbReference type="GO" id="GO:0009535">
    <property type="term" value="C:chloroplast thylakoid membrane"/>
    <property type="evidence" value="ECO:0007669"/>
    <property type="project" value="TreeGrafter"/>
</dbReference>
<evidence type="ECO:0000256" key="2">
    <source>
        <dbReference type="SAM" id="Phobius"/>
    </source>
</evidence>
<dbReference type="InterPro" id="IPR040377">
    <property type="entry name" value="Ssl2009-like"/>
</dbReference>
<dbReference type="EMBL" id="SDMP01000003">
    <property type="protein sequence ID" value="RYR69535.1"/>
    <property type="molecule type" value="Genomic_DNA"/>
</dbReference>
<sequence length="174" mass="19829">MILSSSNEKVKTDWSIPDIKICKESLFFSFVASLVYCYREGGGGGVDFLAGFLMGGAILGTAAYIFAPQHGIENFRFPNHYFMLASDDARVWKSSWFCVMQIRRSLLNENEYGFRKAKRPMYYDGRLERTRQTLNRKITQLNDAIDNVSSRLRRGNNNVPTAKMASDPEVEANM</sequence>
<dbReference type="GO" id="GO:0009706">
    <property type="term" value="C:chloroplast inner membrane"/>
    <property type="evidence" value="ECO:0007669"/>
    <property type="project" value="TreeGrafter"/>
</dbReference>
<reference evidence="3 4" key="1">
    <citation type="submission" date="2019-01" db="EMBL/GenBank/DDBJ databases">
        <title>Sequencing of cultivated peanut Arachis hypogaea provides insights into genome evolution and oil improvement.</title>
        <authorList>
            <person name="Chen X."/>
        </authorList>
    </citation>
    <scope>NUCLEOTIDE SEQUENCE [LARGE SCALE GENOMIC DNA]</scope>
    <source>
        <strain evidence="4">cv. Fuhuasheng</strain>
        <tissue evidence="3">Leaves</tissue>
    </source>
</reference>
<dbReference type="PANTHER" id="PTHR34048:SF3">
    <property type="entry name" value="LOW-DENSITY RECEPTOR-LIKE PROTEIN"/>
    <property type="match status" value="1"/>
</dbReference>
<accession>A0A445E284</accession>
<keyword evidence="2" id="KW-0812">Transmembrane</keyword>
<protein>
    <submittedName>
        <fullName evidence="3">Uncharacterized protein</fullName>
    </submittedName>
</protein>
<feature type="region of interest" description="Disordered" evidence="1">
    <location>
        <begin position="153"/>
        <end position="174"/>
    </location>
</feature>
<dbReference type="Proteomes" id="UP000289738">
    <property type="component" value="Chromosome A03"/>
</dbReference>
<keyword evidence="2" id="KW-1133">Transmembrane helix</keyword>
<keyword evidence="2" id="KW-0472">Membrane</keyword>
<keyword evidence="4" id="KW-1185">Reference proteome</keyword>
<dbReference type="AlphaFoldDB" id="A0A445E284"/>
<organism evidence="3 4">
    <name type="scientific">Arachis hypogaea</name>
    <name type="common">Peanut</name>
    <dbReference type="NCBI Taxonomy" id="3818"/>
    <lineage>
        <taxon>Eukaryota</taxon>
        <taxon>Viridiplantae</taxon>
        <taxon>Streptophyta</taxon>
        <taxon>Embryophyta</taxon>
        <taxon>Tracheophyta</taxon>
        <taxon>Spermatophyta</taxon>
        <taxon>Magnoliopsida</taxon>
        <taxon>eudicotyledons</taxon>
        <taxon>Gunneridae</taxon>
        <taxon>Pentapetalae</taxon>
        <taxon>rosids</taxon>
        <taxon>fabids</taxon>
        <taxon>Fabales</taxon>
        <taxon>Fabaceae</taxon>
        <taxon>Papilionoideae</taxon>
        <taxon>50 kb inversion clade</taxon>
        <taxon>dalbergioids sensu lato</taxon>
        <taxon>Dalbergieae</taxon>
        <taxon>Pterocarpus clade</taxon>
        <taxon>Arachis</taxon>
    </lineage>
</organism>
<dbReference type="PANTHER" id="PTHR34048">
    <property type="entry name" value="LOW-DENSITY RECEPTOR-LIKE PROTEIN"/>
    <property type="match status" value="1"/>
</dbReference>
<evidence type="ECO:0000256" key="1">
    <source>
        <dbReference type="SAM" id="MobiDB-lite"/>
    </source>
</evidence>
<comment type="caution">
    <text evidence="3">The sequence shown here is derived from an EMBL/GenBank/DDBJ whole genome shotgun (WGS) entry which is preliminary data.</text>
</comment>
<evidence type="ECO:0000313" key="4">
    <source>
        <dbReference type="Proteomes" id="UP000289738"/>
    </source>
</evidence>
<dbReference type="STRING" id="3818.A0A445E284"/>
<gene>
    <name evidence="3" type="ORF">Ahy_A03g016089</name>
</gene>
<proteinExistence type="predicted"/>